<gene>
    <name evidence="5" type="primary">fliW</name>
    <name evidence="6" type="ORF">CP373A1_00955</name>
</gene>
<keyword evidence="4 5" id="KW-0143">Chaperone</keyword>
<comment type="caution">
    <text evidence="6">The sequence shown here is derived from an EMBL/GenBank/DDBJ whole genome shotgun (WGS) entry which is preliminary data.</text>
</comment>
<evidence type="ECO:0000256" key="3">
    <source>
        <dbReference type="ARBA" id="ARBA00022845"/>
    </source>
</evidence>
<sequence length="125" mass="14279">MKVTFKKGLPGLDEYKDYEIQEIEGGEEFKLLQCNEKKELGLVIISPFQVEKEYEIKITDEIIKNLSITSPEDVLVYSTVTLNSDPKKITANLRAPILINVHTGLAEQLITENEKYKIKHPIFKG</sequence>
<name>A0A174ABI5_9CLOT</name>
<dbReference type="HAMAP" id="MF_01185">
    <property type="entry name" value="FliW"/>
    <property type="match status" value="1"/>
</dbReference>
<evidence type="ECO:0000256" key="1">
    <source>
        <dbReference type="ARBA" id="ARBA00022490"/>
    </source>
</evidence>
<dbReference type="GeneID" id="42777831"/>
<dbReference type="GO" id="GO:0005737">
    <property type="term" value="C:cytoplasm"/>
    <property type="evidence" value="ECO:0007669"/>
    <property type="project" value="UniProtKB-SubCell"/>
</dbReference>
<dbReference type="Gene3D" id="2.30.290.10">
    <property type="entry name" value="BH3618-like"/>
    <property type="match status" value="1"/>
</dbReference>
<keyword evidence="1 5" id="KW-0963">Cytoplasm</keyword>
<evidence type="ECO:0000256" key="4">
    <source>
        <dbReference type="ARBA" id="ARBA00023186"/>
    </source>
</evidence>
<accession>A0A174ABI5</accession>
<dbReference type="Proteomes" id="UP000092714">
    <property type="component" value="Unassembled WGS sequence"/>
</dbReference>
<evidence type="ECO:0000256" key="5">
    <source>
        <dbReference type="HAMAP-Rule" id="MF_01185"/>
    </source>
</evidence>
<keyword evidence="7" id="KW-1185">Reference proteome</keyword>
<reference evidence="6 7" key="1">
    <citation type="submission" date="2016-06" db="EMBL/GenBank/DDBJ databases">
        <authorList>
            <person name="Kjaerup R.B."/>
            <person name="Dalgaard T.S."/>
            <person name="Juul-Madsen H.R."/>
        </authorList>
    </citation>
    <scope>NUCLEOTIDE SEQUENCE [LARGE SCALE GENOMIC DNA]</scope>
    <source>
        <strain evidence="6 7">373-A1</strain>
    </source>
</reference>
<evidence type="ECO:0000313" key="7">
    <source>
        <dbReference type="Proteomes" id="UP000092714"/>
    </source>
</evidence>
<proteinExistence type="inferred from homology"/>
<dbReference type="InterPro" id="IPR003775">
    <property type="entry name" value="Flagellar_assembly_factor_FliW"/>
</dbReference>
<comment type="subcellular location">
    <subcellularLocation>
        <location evidence="5">Cytoplasm</location>
    </subcellularLocation>
</comment>
<protein>
    <recommendedName>
        <fullName evidence="5">Flagellar assembly factor FliW</fullName>
    </recommendedName>
</protein>
<dbReference type="AlphaFoldDB" id="A0A174ABI5"/>
<comment type="similarity">
    <text evidence="5">Belongs to the FliW family.</text>
</comment>
<dbReference type="eggNOG" id="COG1699">
    <property type="taxonomic scope" value="Bacteria"/>
</dbReference>
<dbReference type="Pfam" id="PF02623">
    <property type="entry name" value="FliW"/>
    <property type="match status" value="1"/>
</dbReference>
<dbReference type="EMBL" id="MAPZ01000009">
    <property type="protein sequence ID" value="OBY12192.1"/>
    <property type="molecule type" value="Genomic_DNA"/>
</dbReference>
<comment type="subunit">
    <text evidence="5">Interacts with translational regulator CsrA and flagellin(s).</text>
</comment>
<evidence type="ECO:0000256" key="2">
    <source>
        <dbReference type="ARBA" id="ARBA00022795"/>
    </source>
</evidence>
<dbReference type="PANTHER" id="PTHR39190:SF1">
    <property type="entry name" value="FLAGELLAR ASSEMBLY FACTOR FLIW"/>
    <property type="match status" value="1"/>
</dbReference>
<keyword evidence="3 5" id="KW-0810">Translation regulation</keyword>
<organism evidence="6 7">
    <name type="scientific">Clostridium paraputrificum</name>
    <dbReference type="NCBI Taxonomy" id="29363"/>
    <lineage>
        <taxon>Bacteria</taxon>
        <taxon>Bacillati</taxon>
        <taxon>Bacillota</taxon>
        <taxon>Clostridia</taxon>
        <taxon>Eubacteriales</taxon>
        <taxon>Clostridiaceae</taxon>
        <taxon>Clostridium</taxon>
    </lineage>
</organism>
<evidence type="ECO:0000313" key="6">
    <source>
        <dbReference type="EMBL" id="OBY12192.1"/>
    </source>
</evidence>
<dbReference type="GO" id="GO:0006417">
    <property type="term" value="P:regulation of translation"/>
    <property type="evidence" value="ECO:0007669"/>
    <property type="project" value="UniProtKB-KW"/>
</dbReference>
<dbReference type="GO" id="GO:0044780">
    <property type="term" value="P:bacterial-type flagellum assembly"/>
    <property type="evidence" value="ECO:0007669"/>
    <property type="project" value="UniProtKB-UniRule"/>
</dbReference>
<dbReference type="RefSeq" id="WP_034866996.1">
    <property type="nucleotide sequence ID" value="NZ_CABHIH010000001.1"/>
</dbReference>
<dbReference type="InterPro" id="IPR024046">
    <property type="entry name" value="Flagellar_assmbl_FliW_dom_sf"/>
</dbReference>
<dbReference type="PANTHER" id="PTHR39190">
    <property type="entry name" value="FLAGELLAR ASSEMBLY FACTOR FLIW"/>
    <property type="match status" value="1"/>
</dbReference>
<dbReference type="OrthoDB" id="9801235at2"/>
<comment type="function">
    <text evidence="5">Acts as an anti-CsrA protein, binds CsrA and prevents it from repressing translation of its target genes, one of which is flagellin. Binds to flagellin and participates in the assembly of the flagellum.</text>
</comment>
<keyword evidence="2 5" id="KW-1005">Bacterial flagellum biogenesis</keyword>
<dbReference type="SUPFAM" id="SSF141457">
    <property type="entry name" value="BH3618-like"/>
    <property type="match status" value="1"/>
</dbReference>